<evidence type="ECO:0000256" key="9">
    <source>
        <dbReference type="ARBA" id="ARBA00023136"/>
    </source>
</evidence>
<keyword evidence="7" id="KW-0408">Iron</keyword>
<evidence type="ECO:0000256" key="4">
    <source>
        <dbReference type="ARBA" id="ARBA00022832"/>
    </source>
</evidence>
<keyword evidence="5 10" id="KW-1133">Transmembrane helix</keyword>
<keyword evidence="6 13" id="KW-0560">Oxidoreductase</keyword>
<keyword evidence="4" id="KW-0276">Fatty acid metabolism</keyword>
<feature type="transmembrane region" description="Helical" evidence="10">
    <location>
        <begin position="12"/>
        <end position="34"/>
    </location>
</feature>
<evidence type="ECO:0000256" key="7">
    <source>
        <dbReference type="ARBA" id="ARBA00023004"/>
    </source>
</evidence>
<evidence type="ECO:0000256" key="10">
    <source>
        <dbReference type="SAM" id="Phobius"/>
    </source>
</evidence>
<proteinExistence type="inferred from homology"/>
<protein>
    <submittedName>
        <fullName evidence="13">Fatty acid desaturase</fullName>
        <ecNumber evidence="13">1.14.19.-</ecNumber>
    </submittedName>
</protein>
<evidence type="ECO:0000256" key="3">
    <source>
        <dbReference type="ARBA" id="ARBA00022692"/>
    </source>
</evidence>
<gene>
    <name evidence="13" type="ORF">ACFOLG_16780</name>
</gene>
<evidence type="ECO:0000259" key="11">
    <source>
        <dbReference type="Pfam" id="PF00487"/>
    </source>
</evidence>
<reference evidence="14" key="1">
    <citation type="journal article" date="2019" name="Int. J. Syst. Evol. Microbiol.">
        <title>The Global Catalogue of Microorganisms (GCM) 10K type strain sequencing project: providing services to taxonomists for standard genome sequencing and annotation.</title>
        <authorList>
            <consortium name="The Broad Institute Genomics Platform"/>
            <consortium name="The Broad Institute Genome Sequencing Center for Infectious Disease"/>
            <person name="Wu L."/>
            <person name="Ma J."/>
        </authorList>
    </citation>
    <scope>NUCLEOTIDE SEQUENCE [LARGE SCALE GENOMIC DNA]</scope>
    <source>
        <strain evidence="14">KCTC 42742</strain>
    </source>
</reference>
<name>A0ABV7RKA6_9NEIS</name>
<keyword evidence="9 10" id="KW-0472">Membrane</keyword>
<organism evidence="13 14">
    <name type="scientific">Vogesella facilis</name>
    <dbReference type="NCBI Taxonomy" id="1655232"/>
    <lineage>
        <taxon>Bacteria</taxon>
        <taxon>Pseudomonadati</taxon>
        <taxon>Pseudomonadota</taxon>
        <taxon>Betaproteobacteria</taxon>
        <taxon>Neisseriales</taxon>
        <taxon>Chromobacteriaceae</taxon>
        <taxon>Vogesella</taxon>
    </lineage>
</organism>
<dbReference type="RefSeq" id="WP_386094063.1">
    <property type="nucleotide sequence ID" value="NZ_JBHRXN010000036.1"/>
</dbReference>
<dbReference type="InterPro" id="IPR015876">
    <property type="entry name" value="Acyl-CoA_DS"/>
</dbReference>
<dbReference type="InterPro" id="IPR002560">
    <property type="entry name" value="Transposase_DDE"/>
</dbReference>
<dbReference type="InterPro" id="IPR005804">
    <property type="entry name" value="FA_desaturase_dom"/>
</dbReference>
<feature type="transmembrane region" description="Helical" evidence="10">
    <location>
        <begin position="138"/>
        <end position="157"/>
    </location>
</feature>
<evidence type="ECO:0000313" key="14">
    <source>
        <dbReference type="Proteomes" id="UP001595741"/>
    </source>
</evidence>
<dbReference type="CDD" id="cd03505">
    <property type="entry name" value="Delta9-FADS-like"/>
    <property type="match status" value="1"/>
</dbReference>
<evidence type="ECO:0000256" key="2">
    <source>
        <dbReference type="ARBA" id="ARBA00008749"/>
    </source>
</evidence>
<accession>A0ABV7RKA6</accession>
<keyword evidence="8" id="KW-0443">Lipid metabolism</keyword>
<evidence type="ECO:0000256" key="8">
    <source>
        <dbReference type="ARBA" id="ARBA00023098"/>
    </source>
</evidence>
<comment type="caution">
    <text evidence="13">The sequence shown here is derived from an EMBL/GenBank/DDBJ whole genome shotgun (WGS) entry which is preliminary data.</text>
</comment>
<feature type="domain" description="Transposase IS204/IS1001/IS1096/IS1165 DDE" evidence="12">
    <location>
        <begin position="268"/>
        <end position="390"/>
    </location>
</feature>
<evidence type="ECO:0000259" key="12">
    <source>
        <dbReference type="Pfam" id="PF01610"/>
    </source>
</evidence>
<keyword evidence="3 10" id="KW-0812">Transmembrane</keyword>
<dbReference type="PANTHER" id="PTHR11351:SF33">
    <property type="entry name" value="DELTA-9 FATTY ACID DESATURASE, DESA"/>
    <property type="match status" value="1"/>
</dbReference>
<dbReference type="Pfam" id="PF00487">
    <property type="entry name" value="FA_desaturase"/>
    <property type="match status" value="1"/>
</dbReference>
<evidence type="ECO:0000256" key="6">
    <source>
        <dbReference type="ARBA" id="ARBA00023002"/>
    </source>
</evidence>
<sequence>MEWLNGLIDLPWWGYIVVALVLTHITIASVTIFLHRHQAHRALDLHPIPSHFFRFWLWLTTGMVTKQWAAIHRKHHARCETAEDPHSPQVLGIKKVLWEGAELYRAACKDQSIMDKFGHGTPDDWLERNIYTARSSKGILLMLAIDVALFGFAGLSVWAVQMIWIPFFAAGVINGIGHFWGYRNFENEDAATNVLPWGILIGGEELHNNHHTFGTSAKLSYKWYEFDIGWMYIRMLEIAGLAKVRKVAPKLVQGVSRGQLDLEHLQAIIANRYAVASRYARELKAVYHAEVDKLHLPELGNTDLARKMKIWLKQDAKDTPAAEREQLAAVLASSQVLHTVYTMRQELTRLWERSSRTRDELLADLQDWCNRAEASGIEALQRFAHNLRNVAAA</sequence>
<dbReference type="Proteomes" id="UP001595741">
    <property type="component" value="Unassembled WGS sequence"/>
</dbReference>
<comment type="similarity">
    <text evidence="2">Belongs to the fatty acid desaturase type 2 family.</text>
</comment>
<evidence type="ECO:0000256" key="5">
    <source>
        <dbReference type="ARBA" id="ARBA00022989"/>
    </source>
</evidence>
<evidence type="ECO:0000313" key="13">
    <source>
        <dbReference type="EMBL" id="MFC3533822.1"/>
    </source>
</evidence>
<evidence type="ECO:0000256" key="1">
    <source>
        <dbReference type="ARBA" id="ARBA00004141"/>
    </source>
</evidence>
<dbReference type="EMBL" id="JBHRXN010000036">
    <property type="protein sequence ID" value="MFC3533822.1"/>
    <property type="molecule type" value="Genomic_DNA"/>
</dbReference>
<dbReference type="EC" id="1.14.19.-" evidence="13"/>
<dbReference type="Pfam" id="PF01610">
    <property type="entry name" value="DDE_Tnp_ISL3"/>
    <property type="match status" value="1"/>
</dbReference>
<feature type="domain" description="Fatty acid desaturase" evidence="11">
    <location>
        <begin position="12"/>
        <end position="214"/>
    </location>
</feature>
<dbReference type="GO" id="GO:0016491">
    <property type="term" value="F:oxidoreductase activity"/>
    <property type="evidence" value="ECO:0007669"/>
    <property type="project" value="UniProtKB-KW"/>
</dbReference>
<keyword evidence="14" id="KW-1185">Reference proteome</keyword>
<dbReference type="PANTHER" id="PTHR11351">
    <property type="entry name" value="ACYL-COA DESATURASE"/>
    <property type="match status" value="1"/>
</dbReference>
<comment type="subcellular location">
    <subcellularLocation>
        <location evidence="1">Membrane</location>
        <topology evidence="1">Multi-pass membrane protein</topology>
    </subcellularLocation>
</comment>